<gene>
    <name evidence="4" type="ORF">CRENPOLYSF1_850035</name>
</gene>
<dbReference type="GO" id="GO:0004601">
    <property type="term" value="F:peroxidase activity"/>
    <property type="evidence" value="ECO:0007669"/>
    <property type="project" value="InterPro"/>
</dbReference>
<dbReference type="SUPFAM" id="SSF48317">
    <property type="entry name" value="Acid phosphatase/Vanadium-dependent haloperoxidase"/>
    <property type="match status" value="1"/>
</dbReference>
<keyword evidence="5" id="KW-1185">Reference proteome</keyword>
<evidence type="ECO:0000259" key="3">
    <source>
        <dbReference type="Pfam" id="PF22778"/>
    </source>
</evidence>
<feature type="domain" description="DUF6851" evidence="2">
    <location>
        <begin position="60"/>
        <end position="194"/>
    </location>
</feature>
<feature type="chain" id="PRO_5012187550" evidence="1">
    <location>
        <begin position="27"/>
        <end position="466"/>
    </location>
</feature>
<dbReference type="Proteomes" id="UP000195667">
    <property type="component" value="Unassembled WGS sequence"/>
</dbReference>
<evidence type="ECO:0000313" key="5">
    <source>
        <dbReference type="Proteomes" id="UP000195667"/>
    </source>
</evidence>
<dbReference type="OrthoDB" id="9771961at2"/>
<dbReference type="InterPro" id="IPR036938">
    <property type="entry name" value="PAP2/HPO_sf"/>
</dbReference>
<accession>A0A1R4HJC2</accession>
<reference evidence="5" key="1">
    <citation type="submission" date="2017-02" db="EMBL/GenBank/DDBJ databases">
        <authorList>
            <person name="Daims H."/>
        </authorList>
    </citation>
    <scope>NUCLEOTIDE SEQUENCE [LARGE SCALE GENOMIC DNA]</scope>
</reference>
<dbReference type="PANTHER" id="PTHR34599:SF2">
    <property type="entry name" value="TRAF-TYPE DOMAIN-CONTAINING PROTEIN"/>
    <property type="match status" value="1"/>
</dbReference>
<dbReference type="CDD" id="cd03398">
    <property type="entry name" value="PAP2_haloperoxidase"/>
    <property type="match status" value="1"/>
</dbReference>
<dbReference type="Pfam" id="PF22778">
    <property type="entry name" value="VCPO_2nd"/>
    <property type="match status" value="1"/>
</dbReference>
<evidence type="ECO:0000259" key="2">
    <source>
        <dbReference type="Pfam" id="PF21167"/>
    </source>
</evidence>
<feature type="signal peptide" evidence="1">
    <location>
        <begin position="1"/>
        <end position="26"/>
    </location>
</feature>
<evidence type="ECO:0000256" key="1">
    <source>
        <dbReference type="SAM" id="SignalP"/>
    </source>
</evidence>
<dbReference type="AlphaFoldDB" id="A0A1R4HJC2"/>
<dbReference type="InterPro" id="IPR052559">
    <property type="entry name" value="V-haloperoxidase"/>
</dbReference>
<protein>
    <submittedName>
        <fullName evidence="4">Uncharacterized protein</fullName>
    </submittedName>
</protein>
<name>A0A1R4HJC2_9GAMM</name>
<keyword evidence="1" id="KW-0732">Signal</keyword>
<dbReference type="Gene3D" id="1.20.144.10">
    <property type="entry name" value="Phosphatidic acid phosphatase type 2/haloperoxidase"/>
    <property type="match status" value="1"/>
</dbReference>
<dbReference type="InterPro" id="IPR016119">
    <property type="entry name" value="Br/Cl_peroxidase_C"/>
</dbReference>
<dbReference type="EMBL" id="FUKI01000165">
    <property type="protein sequence ID" value="SJM96141.1"/>
    <property type="molecule type" value="Genomic_DNA"/>
</dbReference>
<evidence type="ECO:0000313" key="4">
    <source>
        <dbReference type="EMBL" id="SJM96141.1"/>
    </source>
</evidence>
<dbReference type="Gene3D" id="1.10.606.10">
    <property type="entry name" value="Vanadium-containing Chloroperoxidase, domain 2"/>
    <property type="match status" value="1"/>
</dbReference>
<dbReference type="RefSeq" id="WP_087145086.1">
    <property type="nucleotide sequence ID" value="NZ_FUKI01000165.1"/>
</dbReference>
<feature type="domain" description="Vanadium-dependent haloperoxidase NapH1-like second helical-bundle" evidence="3">
    <location>
        <begin position="299"/>
        <end position="458"/>
    </location>
</feature>
<sequence length="466" mass="52280">MKIRHFILTTLCPVSALFLVNQAILANGNTVVTQWNDVALQAIRNTHPGPPIVARALAITHTCMYDAWTAFDNKAFGTRFGKILRLPKRQHTKANKDIAISYAAYRCLSDLFPSERAHFNVLMNRLGYKAGNKTTNLATPAGIGNVTAKAVLDFRHYDGANQLGDLNPGAYSDYTHYKPANSPLSVKNPNHWQPLQMGVSPQKFITPQWGKVLPYALTSGGQFRKKLLKPPDYYKEYNQYKLQAQQILDYSAHLTDEKKVIAEYWADGPKSELPPGHWTLFATYVSERDHHTVDEDIKMFFAISNTLFDVSIACWDAKRYFDYVRPITAIRLLYAGHTIKSWQGLIDGRQWRPYQAKTVITPPFPEYISGHSAFSAAAAETLHLFTRNDNFGYSVTVPAGSSKVEPGIVPAEDTVLYWATFSDAAAEAGVSRRYGGIHFIKGDLEGRKLGRAIATIAWKKTQKLFN</sequence>
<dbReference type="InterPro" id="IPR049283">
    <property type="entry name" value="DUF6851"/>
</dbReference>
<dbReference type="PANTHER" id="PTHR34599">
    <property type="entry name" value="PEROXIDASE-RELATED"/>
    <property type="match status" value="1"/>
</dbReference>
<dbReference type="InterPro" id="IPR055161">
    <property type="entry name" value="NapH1-like_2nd"/>
</dbReference>
<dbReference type="Pfam" id="PF21167">
    <property type="entry name" value="DUF6851"/>
    <property type="match status" value="1"/>
</dbReference>
<proteinExistence type="predicted"/>
<organism evidence="4 5">
    <name type="scientific">Crenothrix polyspora</name>
    <dbReference type="NCBI Taxonomy" id="360316"/>
    <lineage>
        <taxon>Bacteria</taxon>
        <taxon>Pseudomonadati</taxon>
        <taxon>Pseudomonadota</taxon>
        <taxon>Gammaproteobacteria</taxon>
        <taxon>Methylococcales</taxon>
        <taxon>Crenotrichaceae</taxon>
        <taxon>Crenothrix</taxon>
    </lineage>
</organism>